<accession>A0A366H0X1</accession>
<evidence type="ECO:0000256" key="4">
    <source>
        <dbReference type="ARBA" id="ARBA00022670"/>
    </source>
</evidence>
<evidence type="ECO:0000256" key="3">
    <source>
        <dbReference type="ARBA" id="ARBA00022475"/>
    </source>
</evidence>
<proteinExistence type="inferred from homology"/>
<feature type="transmembrane region" description="Helical" evidence="14">
    <location>
        <begin position="40"/>
        <end position="59"/>
    </location>
</feature>
<gene>
    <name evidence="19" type="ORF">DES53_12127</name>
</gene>
<evidence type="ECO:0000256" key="14">
    <source>
        <dbReference type="PIRNR" id="PIRNR006404"/>
    </source>
</evidence>
<evidence type="ECO:0000256" key="15">
    <source>
        <dbReference type="PIRSR" id="PIRSR006404-1"/>
    </source>
</evidence>
<organism evidence="19 20">
    <name type="scientific">Roseimicrobium gellanilyticum</name>
    <dbReference type="NCBI Taxonomy" id="748857"/>
    <lineage>
        <taxon>Bacteria</taxon>
        <taxon>Pseudomonadati</taxon>
        <taxon>Verrucomicrobiota</taxon>
        <taxon>Verrucomicrobiia</taxon>
        <taxon>Verrucomicrobiales</taxon>
        <taxon>Verrucomicrobiaceae</taxon>
        <taxon>Roseimicrobium</taxon>
    </lineage>
</organism>
<keyword evidence="12 17" id="KW-0129">CBS domain</keyword>
<feature type="binding site" evidence="16">
    <location>
        <position position="160"/>
    </location>
    <ligand>
        <name>Zn(2+)</name>
        <dbReference type="ChEBI" id="CHEBI:29105"/>
        <note>catalytic</note>
    </ligand>
</feature>
<keyword evidence="8 14" id="KW-0378">Hydrolase</keyword>
<feature type="binding site" evidence="16">
    <location>
        <position position="59"/>
    </location>
    <ligand>
        <name>Zn(2+)</name>
        <dbReference type="ChEBI" id="CHEBI:29105"/>
        <note>catalytic</note>
    </ligand>
</feature>
<dbReference type="Pfam" id="PF02163">
    <property type="entry name" value="Peptidase_M50"/>
    <property type="match status" value="2"/>
</dbReference>
<feature type="active site" evidence="15">
    <location>
        <position position="60"/>
    </location>
</feature>
<feature type="domain" description="CBS" evidence="18">
    <location>
        <begin position="239"/>
        <end position="297"/>
    </location>
</feature>
<feature type="transmembrane region" description="Helical" evidence="14">
    <location>
        <begin position="205"/>
        <end position="224"/>
    </location>
</feature>
<feature type="transmembrane region" description="Helical" evidence="14">
    <location>
        <begin position="140"/>
        <end position="157"/>
    </location>
</feature>
<dbReference type="GO" id="GO:0005886">
    <property type="term" value="C:plasma membrane"/>
    <property type="evidence" value="ECO:0007669"/>
    <property type="project" value="UniProtKB-SubCell"/>
</dbReference>
<evidence type="ECO:0000256" key="2">
    <source>
        <dbReference type="ARBA" id="ARBA00007931"/>
    </source>
</evidence>
<dbReference type="InterPro" id="IPR016483">
    <property type="entry name" value="UCP006404_Pept_M50_CBS"/>
</dbReference>
<dbReference type="GO" id="GO:0046872">
    <property type="term" value="F:metal ion binding"/>
    <property type="evidence" value="ECO:0007669"/>
    <property type="project" value="UniProtKB-UniRule"/>
</dbReference>
<dbReference type="Gene3D" id="3.10.580.10">
    <property type="entry name" value="CBS-domain"/>
    <property type="match status" value="1"/>
</dbReference>
<comment type="similarity">
    <text evidence="2 14">Belongs to the peptidase M50B family.</text>
</comment>
<dbReference type="GO" id="GO:0006508">
    <property type="term" value="P:proteolysis"/>
    <property type="evidence" value="ECO:0007669"/>
    <property type="project" value="UniProtKB-KW"/>
</dbReference>
<evidence type="ECO:0000256" key="13">
    <source>
        <dbReference type="ARBA" id="ARBA00023136"/>
    </source>
</evidence>
<dbReference type="PANTHER" id="PTHR39188:SF3">
    <property type="entry name" value="STAGE IV SPORULATION PROTEIN FB"/>
    <property type="match status" value="1"/>
</dbReference>
<comment type="subcellular location">
    <subcellularLocation>
        <location evidence="1 14">Cell membrane</location>
        <topology evidence="1 14">Multi-pass membrane protein</topology>
    </subcellularLocation>
</comment>
<feature type="binding site" evidence="16">
    <location>
        <position position="63"/>
    </location>
    <ligand>
        <name>Zn(2+)</name>
        <dbReference type="ChEBI" id="CHEBI:29105"/>
        <note>catalytic</note>
    </ligand>
</feature>
<evidence type="ECO:0000256" key="7">
    <source>
        <dbReference type="ARBA" id="ARBA00022737"/>
    </source>
</evidence>
<keyword evidence="5 14" id="KW-0812">Transmembrane</keyword>
<evidence type="ECO:0000313" key="19">
    <source>
        <dbReference type="EMBL" id="RBP35507.1"/>
    </source>
</evidence>
<feature type="domain" description="CBS" evidence="18">
    <location>
        <begin position="302"/>
        <end position="359"/>
    </location>
</feature>
<keyword evidence="10 14" id="KW-1133">Transmembrane helix</keyword>
<feature type="transmembrane region" description="Helical" evidence="14">
    <location>
        <begin position="178"/>
        <end position="199"/>
    </location>
</feature>
<dbReference type="InterPro" id="IPR046342">
    <property type="entry name" value="CBS_dom_sf"/>
</dbReference>
<keyword evidence="7" id="KW-0677">Repeat</keyword>
<evidence type="ECO:0000256" key="1">
    <source>
        <dbReference type="ARBA" id="ARBA00004651"/>
    </source>
</evidence>
<evidence type="ECO:0000256" key="17">
    <source>
        <dbReference type="PROSITE-ProRule" id="PRU00703"/>
    </source>
</evidence>
<evidence type="ECO:0000256" key="10">
    <source>
        <dbReference type="ARBA" id="ARBA00022989"/>
    </source>
</evidence>
<feature type="transmembrane region" description="Helical" evidence="14">
    <location>
        <begin position="99"/>
        <end position="120"/>
    </location>
</feature>
<feature type="transmembrane region" description="Helical" evidence="14">
    <location>
        <begin position="16"/>
        <end position="34"/>
    </location>
</feature>
<dbReference type="Proteomes" id="UP000253426">
    <property type="component" value="Unassembled WGS sequence"/>
</dbReference>
<keyword evidence="20" id="KW-1185">Reference proteome</keyword>
<dbReference type="SMART" id="SM00116">
    <property type="entry name" value="CBS"/>
    <property type="match status" value="2"/>
</dbReference>
<evidence type="ECO:0000256" key="9">
    <source>
        <dbReference type="ARBA" id="ARBA00022833"/>
    </source>
</evidence>
<dbReference type="OrthoDB" id="9800627at2"/>
<evidence type="ECO:0000259" key="18">
    <source>
        <dbReference type="PROSITE" id="PS51371"/>
    </source>
</evidence>
<reference evidence="19 20" key="1">
    <citation type="submission" date="2018-06" db="EMBL/GenBank/DDBJ databases">
        <title>Genomic Encyclopedia of Type Strains, Phase IV (KMG-IV): sequencing the most valuable type-strain genomes for metagenomic binning, comparative biology and taxonomic classification.</title>
        <authorList>
            <person name="Goeker M."/>
        </authorList>
    </citation>
    <scope>NUCLEOTIDE SEQUENCE [LARGE SCALE GENOMIC DNA]</scope>
    <source>
        <strain evidence="19 20">DSM 25532</strain>
    </source>
</reference>
<dbReference type="InterPro" id="IPR008915">
    <property type="entry name" value="Peptidase_M50"/>
</dbReference>
<dbReference type="PROSITE" id="PS51371">
    <property type="entry name" value="CBS"/>
    <property type="match status" value="2"/>
</dbReference>
<keyword evidence="3 14" id="KW-1003">Cell membrane</keyword>
<name>A0A366H0X1_9BACT</name>
<dbReference type="CDD" id="cd06164">
    <property type="entry name" value="S2P-M50_SpoIVFB_CBS"/>
    <property type="match status" value="1"/>
</dbReference>
<evidence type="ECO:0000256" key="12">
    <source>
        <dbReference type="ARBA" id="ARBA00023122"/>
    </source>
</evidence>
<keyword evidence="9 14" id="KW-0862">Zinc</keyword>
<protein>
    <recommendedName>
        <fullName evidence="14">Zinc metalloprotease</fullName>
    </recommendedName>
</protein>
<evidence type="ECO:0000256" key="6">
    <source>
        <dbReference type="ARBA" id="ARBA00022723"/>
    </source>
</evidence>
<sequence>MKRWSLHVGTFGGTEVRLHATFLLLLGLLGWITLANHGPAAALDTVAFVIAIFFCVLLHEFGHVIAARRFGIQTTDVTLLPIGGLARLERMPRKPTQELVVALAGPAVNVAIFLAIWPFLRFVPSPTVDYDMMRAPFFERLAYWNLIMVVFNMIPAFPMDGGRVLRAALAHFMEYANATRIAASIGQTIAVFAGVYFLFVLQNPVIVIIAIFIFLGAGQEAAYVSDQEAMRGLRVSDAMLTEFRTLPQGAVLQDAVDLLLAGTQHDFPVLDEEGQVHGMLSRTSLINGLAQHGAQQSVSAVIVPCETTLKPYHPLPDAVELLRSSACPALPVQDPLSGKLLGLLTLENIGEMMMVRAALGQGRQTTT</sequence>
<evidence type="ECO:0000256" key="5">
    <source>
        <dbReference type="ARBA" id="ARBA00022692"/>
    </source>
</evidence>
<dbReference type="Pfam" id="PF00571">
    <property type="entry name" value="CBS"/>
    <property type="match status" value="1"/>
</dbReference>
<evidence type="ECO:0000313" key="20">
    <source>
        <dbReference type="Proteomes" id="UP000253426"/>
    </source>
</evidence>
<keyword evidence="13 14" id="KW-0472">Membrane</keyword>
<dbReference type="RefSeq" id="WP_113962289.1">
    <property type="nucleotide sequence ID" value="NZ_QNRR01000021.1"/>
</dbReference>
<dbReference type="PIRSF" id="PIRSF006404">
    <property type="entry name" value="UCP006404_Pept_M50_CBS"/>
    <property type="match status" value="1"/>
</dbReference>
<dbReference type="AlphaFoldDB" id="A0A366H0X1"/>
<dbReference type="EMBL" id="QNRR01000021">
    <property type="protein sequence ID" value="RBP35507.1"/>
    <property type="molecule type" value="Genomic_DNA"/>
</dbReference>
<dbReference type="SUPFAM" id="SSF54631">
    <property type="entry name" value="CBS-domain pair"/>
    <property type="match status" value="1"/>
</dbReference>
<evidence type="ECO:0000256" key="8">
    <source>
        <dbReference type="ARBA" id="ARBA00022801"/>
    </source>
</evidence>
<comment type="caution">
    <text evidence="19">The sequence shown here is derived from an EMBL/GenBank/DDBJ whole genome shotgun (WGS) entry which is preliminary data.</text>
</comment>
<keyword evidence="6 14" id="KW-0479">Metal-binding</keyword>
<comment type="cofactor">
    <cofactor evidence="14 16">
        <name>Zn(2+)</name>
        <dbReference type="ChEBI" id="CHEBI:29105"/>
    </cofactor>
    <text evidence="14 16">Binds 1 zinc ion per subunit.</text>
</comment>
<keyword evidence="4 14" id="KW-0645">Protease</keyword>
<dbReference type="InterPro" id="IPR000644">
    <property type="entry name" value="CBS_dom"/>
</dbReference>
<evidence type="ECO:0000256" key="11">
    <source>
        <dbReference type="ARBA" id="ARBA00023049"/>
    </source>
</evidence>
<keyword evidence="11 14" id="KW-0482">Metalloprotease</keyword>
<dbReference type="GO" id="GO:0008237">
    <property type="term" value="F:metallopeptidase activity"/>
    <property type="evidence" value="ECO:0007669"/>
    <property type="project" value="UniProtKB-UniRule"/>
</dbReference>
<evidence type="ECO:0000256" key="16">
    <source>
        <dbReference type="PIRSR" id="PIRSR006404-2"/>
    </source>
</evidence>
<dbReference type="PANTHER" id="PTHR39188">
    <property type="entry name" value="MEMBRANE-ASSOCIATED ZINC METALLOPROTEASE M50B"/>
    <property type="match status" value="1"/>
</dbReference>